<reference evidence="2" key="1">
    <citation type="submission" date="2020-09" db="EMBL/GenBank/DDBJ databases">
        <title>Taishania pollutisoli gen. nov., sp. nov., Isolated from Tetrabromobisphenol A-Contaminated Soil.</title>
        <authorList>
            <person name="Chen Q."/>
        </authorList>
    </citation>
    <scope>NUCLEOTIDE SEQUENCE</scope>
    <source>
        <strain evidence="2">CZZ-1</strain>
    </source>
</reference>
<evidence type="ECO:0008006" key="4">
    <source>
        <dbReference type="Google" id="ProtNLM"/>
    </source>
</evidence>
<name>A0A8J6PLA6_9FLAO</name>
<dbReference type="RefSeq" id="WP_163491633.1">
    <property type="nucleotide sequence ID" value="NZ_JACVEL010000006.1"/>
</dbReference>
<dbReference type="AlphaFoldDB" id="A0A8J6PLA6"/>
<organism evidence="2 3">
    <name type="scientific">Taishania pollutisoli</name>
    <dbReference type="NCBI Taxonomy" id="2766479"/>
    <lineage>
        <taxon>Bacteria</taxon>
        <taxon>Pseudomonadati</taxon>
        <taxon>Bacteroidota</taxon>
        <taxon>Flavobacteriia</taxon>
        <taxon>Flavobacteriales</taxon>
        <taxon>Crocinitomicaceae</taxon>
        <taxon>Taishania</taxon>
    </lineage>
</organism>
<protein>
    <recommendedName>
        <fullName evidence="4">CarboxypepD_reg-like domain-containing protein</fullName>
    </recommendedName>
</protein>
<evidence type="ECO:0000313" key="2">
    <source>
        <dbReference type="EMBL" id="MBC9812885.1"/>
    </source>
</evidence>
<gene>
    <name evidence="2" type="ORF">H9Y05_10425</name>
</gene>
<proteinExistence type="predicted"/>
<comment type="caution">
    <text evidence="2">The sequence shown here is derived from an EMBL/GenBank/DDBJ whole genome shotgun (WGS) entry which is preliminary data.</text>
</comment>
<keyword evidence="1" id="KW-0732">Signal</keyword>
<accession>A0A8J6PLA6</accession>
<evidence type="ECO:0000256" key="1">
    <source>
        <dbReference type="SAM" id="SignalP"/>
    </source>
</evidence>
<feature type="signal peptide" evidence="1">
    <location>
        <begin position="1"/>
        <end position="17"/>
    </location>
</feature>
<sequence>MKLVTLTLLLFISFSAASQCETVLFKGKVYDTLRYQSFYNMMIVNRTTGKGVFGQPNGHFSVYVNDGDSITISVKGYDLIDVRIKADGDCRFVRDFPIIGKPHEFEEVVVRPIKSLEQIREEREALVMVETRTVTGLEVVQSPITALYQAFSKTERNKRKIEEWKFKDSQRDILKELLRTYVAYDVVNLTEEEFDDFINFLNVDADFLRTASEWELIEYIKGKYEHFMYLKYSDRDR</sequence>
<keyword evidence="3" id="KW-1185">Reference proteome</keyword>
<dbReference type="EMBL" id="JACVEL010000006">
    <property type="protein sequence ID" value="MBC9812885.1"/>
    <property type="molecule type" value="Genomic_DNA"/>
</dbReference>
<evidence type="ECO:0000313" key="3">
    <source>
        <dbReference type="Proteomes" id="UP000652681"/>
    </source>
</evidence>
<dbReference type="Proteomes" id="UP000652681">
    <property type="component" value="Unassembled WGS sequence"/>
</dbReference>
<feature type="chain" id="PRO_5035203740" description="CarboxypepD_reg-like domain-containing protein" evidence="1">
    <location>
        <begin position="18"/>
        <end position="237"/>
    </location>
</feature>